<dbReference type="GO" id="GO:0034058">
    <property type="term" value="P:endosomal vesicle fusion"/>
    <property type="evidence" value="ECO:0007669"/>
    <property type="project" value="TreeGrafter"/>
</dbReference>
<accession>A0A0A1TM98</accession>
<dbReference type="PANTHER" id="PTHR12616:SF1">
    <property type="entry name" value="VACUOLAR PROTEIN SORTING-ASSOCIATED PROTEIN 41 HOMOLOG"/>
    <property type="match status" value="1"/>
</dbReference>
<dbReference type="InterPro" id="IPR045111">
    <property type="entry name" value="Vps41/Vps8"/>
</dbReference>
<evidence type="ECO:0000313" key="6">
    <source>
        <dbReference type="EMBL" id="CEJ92250.1"/>
    </source>
</evidence>
<gene>
    <name evidence="6" type="ORF">VHEMI07911</name>
</gene>
<dbReference type="GO" id="GO:0005770">
    <property type="term" value="C:late endosome"/>
    <property type="evidence" value="ECO:0007669"/>
    <property type="project" value="TreeGrafter"/>
</dbReference>
<feature type="region of interest" description="Disordered" evidence="4">
    <location>
        <begin position="482"/>
        <end position="523"/>
    </location>
</feature>
<evidence type="ECO:0000259" key="5">
    <source>
        <dbReference type="Pfam" id="PF23411"/>
    </source>
</evidence>
<dbReference type="InterPro" id="IPR057780">
    <property type="entry name" value="Beta-prop_Vps41"/>
</dbReference>
<dbReference type="GO" id="GO:0016236">
    <property type="term" value="P:macroautophagy"/>
    <property type="evidence" value="ECO:0007669"/>
    <property type="project" value="TreeGrafter"/>
</dbReference>
<evidence type="ECO:0000256" key="1">
    <source>
        <dbReference type="ARBA" id="ARBA00022448"/>
    </source>
</evidence>
<dbReference type="SUPFAM" id="SSF50978">
    <property type="entry name" value="WD40 repeat-like"/>
    <property type="match status" value="1"/>
</dbReference>
<dbReference type="Proteomes" id="UP000039046">
    <property type="component" value="Unassembled WGS sequence"/>
</dbReference>
<dbReference type="Pfam" id="PF23411">
    <property type="entry name" value="Beta-prop_Vps41"/>
    <property type="match status" value="2"/>
</dbReference>
<dbReference type="InterPro" id="IPR036322">
    <property type="entry name" value="WD40_repeat_dom_sf"/>
</dbReference>
<dbReference type="Pfam" id="PF23556">
    <property type="entry name" value="TPR_Vps41"/>
    <property type="match status" value="1"/>
</dbReference>
<dbReference type="GO" id="GO:0006623">
    <property type="term" value="P:protein targeting to vacuole"/>
    <property type="evidence" value="ECO:0007669"/>
    <property type="project" value="InterPro"/>
</dbReference>
<evidence type="ECO:0000256" key="3">
    <source>
        <dbReference type="PROSITE-ProRule" id="PRU01006"/>
    </source>
</evidence>
<feature type="repeat" description="CHCR" evidence="3">
    <location>
        <begin position="943"/>
        <end position="1103"/>
    </location>
</feature>
<dbReference type="GO" id="GO:0030897">
    <property type="term" value="C:HOPS complex"/>
    <property type="evidence" value="ECO:0007669"/>
    <property type="project" value="TreeGrafter"/>
</dbReference>
<sequence>MTEPSPELPDEQPPKAEATEQVDAVAEVEERNDTAIKDDEEAALSAEGAAGDKADAVAGDDSTEADENKSLSDDDEDGEEEEEEEEDEEEEDDDEEEEDEEPRLNYVRMTQHIASVYRNGDATSTFLVAGDKLIVGTHNGNIHVIQLPTFRTLRVYHAHSASVTSISISPYPPPLPTENELAPKVLPPATRDAEPTPTTPKKSREPQQLPKIPSNDIYIATSSMDGNVCIQSLLDVKDVQLRNFGRPVQCVALSPEYKSDKTFLSGGLAGQLVLTVGAAPGRSTSTTTGTAAATAAGWLGSVGLSTSTAKDTVIHSGEGTVSCIKWSLSGKYIMWLNEHGIKIMRSKLHLESANLDDAWKRIGHIDRPETDEWETMASVWKGRAEWIDEKSLEVDNLRVGDGEVAKEVKPVKASVERLLVGWGGTIWIVHVHDGRPTKRQPERTAGKAEIVKILRMDSIISGLALYTKSLLIVLAFCHPDEDDEEEEERKQSRKKGRESIGSTSSEPSGGIRRKQNNLPPELRLIDLDSQTEVDKYSLPVSRYERLFAADYHLGVLPARSAASVIASKGALETLTGLGADMWHAAINPRALFSSGASVFSHSSDNDTSSKVPSASGTLRSTPSKAPPPVVDPGMAKPGAKIFIQSPYDCILATKRDLTDHLKWLIERKEYGKAWELLDENPEILTAPFERQHGHSMSTSSQPGIKEEDFFYEESVADSTTARLVHSATEKEKRRVGELWIQQLVEQGDWKSAGATCGKVLATADKWEKWVWAFAGANKFDEIVDYIPSAQMTPPIPTTVYEVVLGHYIQSDKVRFGELLNLWPLDLFDTKAVAKALENQLKFRDVREDSIEGGERGRDWKIVTESLARLYEASGRHREALKCFIKLHDADNAFRLIKDNHLAEAVIDDIPAFISLRVTADELDSMSEKELAEATSEAIALLVDEAQHGLVPPKTIVDQLQAKQMPKYLFFYLRALWRGDGVKDHVGPENERILQESKVSVDEFADLAIHLFASYDRDMLMDMLKTSTAYTFDKAVQECEKHEYYDELVYLYSKTGQMKRALYLIIDRLHDVQKAIDFAKEQDDPDLWEVLLSYSMDKPTFIRALLEQVGTAINPITLVKRIPAGLEIEGLREGLIHMMKEHELQHSISHGVAKVLRSEVGATQNELRAGQRRGVKFEPAEWKYPPAELQQTNAVLHGLEMPAVKPGHCAQCHEAFTEYEMETLLGYSCGHVFHLSHLLELLHNGQVDVDLGGNSMESSRYLVGMKVMKARLLRDKVKGGCPLCHPK</sequence>
<feature type="region of interest" description="Disordered" evidence="4">
    <location>
        <begin position="602"/>
        <end position="629"/>
    </location>
</feature>
<dbReference type="GO" id="GO:0009267">
    <property type="term" value="P:cellular response to starvation"/>
    <property type="evidence" value="ECO:0007669"/>
    <property type="project" value="TreeGrafter"/>
</dbReference>
<dbReference type="InterPro" id="IPR011990">
    <property type="entry name" value="TPR-like_helical_dom_sf"/>
</dbReference>
<dbReference type="STRING" id="1531966.A0A0A1TM98"/>
<feature type="region of interest" description="Disordered" evidence="4">
    <location>
        <begin position="1"/>
        <end position="106"/>
    </location>
</feature>
<keyword evidence="1" id="KW-0813">Transport</keyword>
<dbReference type="EMBL" id="CDHN01000004">
    <property type="protein sequence ID" value="CEJ92250.1"/>
    <property type="molecule type" value="Genomic_DNA"/>
</dbReference>
<dbReference type="InterPro" id="IPR016024">
    <property type="entry name" value="ARM-type_fold"/>
</dbReference>
<reference evidence="6 7" key="1">
    <citation type="journal article" date="2015" name="Genome Announc.">
        <title>Draft Genome Sequence and Gene Annotation of the Entomopathogenic Fungus Verticillium hemipterigenum.</title>
        <authorList>
            <person name="Horn F."/>
            <person name="Habel A."/>
            <person name="Scharf D.H."/>
            <person name="Dworschak J."/>
            <person name="Brakhage A.A."/>
            <person name="Guthke R."/>
            <person name="Hertweck C."/>
            <person name="Linde J."/>
        </authorList>
    </citation>
    <scope>NUCLEOTIDE SEQUENCE [LARGE SCALE GENOMIC DNA]</scope>
</reference>
<feature type="domain" description="Vps41 beta-propeller" evidence="5">
    <location>
        <begin position="214"/>
        <end position="347"/>
    </location>
</feature>
<dbReference type="PANTHER" id="PTHR12616">
    <property type="entry name" value="VACUOLAR PROTEIN SORTING VPS41"/>
    <property type="match status" value="1"/>
</dbReference>
<feature type="compositionally biased region" description="Polar residues" evidence="4">
    <location>
        <begin position="605"/>
        <end position="623"/>
    </location>
</feature>
<feature type="domain" description="Vps41 beta-propeller" evidence="5">
    <location>
        <begin position="414"/>
        <end position="568"/>
    </location>
</feature>
<proteinExistence type="predicted"/>
<feature type="compositionally biased region" description="Basic and acidic residues" evidence="4">
    <location>
        <begin position="28"/>
        <end position="37"/>
    </location>
</feature>
<dbReference type="SUPFAM" id="SSF48371">
    <property type="entry name" value="ARM repeat"/>
    <property type="match status" value="1"/>
</dbReference>
<feature type="region of interest" description="Disordered" evidence="4">
    <location>
        <begin position="175"/>
        <end position="213"/>
    </location>
</feature>
<evidence type="ECO:0000256" key="4">
    <source>
        <dbReference type="SAM" id="MobiDB-lite"/>
    </source>
</evidence>
<dbReference type="Gene3D" id="1.25.40.10">
    <property type="entry name" value="Tetratricopeptide repeat domain"/>
    <property type="match status" value="1"/>
</dbReference>
<dbReference type="InterPro" id="IPR015943">
    <property type="entry name" value="WD40/YVTN_repeat-like_dom_sf"/>
</dbReference>
<keyword evidence="7" id="KW-1185">Reference proteome</keyword>
<evidence type="ECO:0000313" key="7">
    <source>
        <dbReference type="Proteomes" id="UP000039046"/>
    </source>
</evidence>
<dbReference type="Gene3D" id="2.130.10.10">
    <property type="entry name" value="YVTN repeat-like/Quinoprotein amine dehydrogenase"/>
    <property type="match status" value="2"/>
</dbReference>
<name>A0A0A1TM98_9HYPO</name>
<dbReference type="HOGENOM" id="CLU_001285_0_0_1"/>
<dbReference type="InterPro" id="IPR000547">
    <property type="entry name" value="Clathrin_H-chain/VPS_repeat"/>
</dbReference>
<evidence type="ECO:0000256" key="2">
    <source>
        <dbReference type="ARBA" id="ARBA00022927"/>
    </source>
</evidence>
<dbReference type="PROSITE" id="PS50236">
    <property type="entry name" value="CHCR"/>
    <property type="match status" value="1"/>
</dbReference>
<dbReference type="OrthoDB" id="244107at2759"/>
<dbReference type="SMART" id="SM00299">
    <property type="entry name" value="CLH"/>
    <property type="match status" value="1"/>
</dbReference>
<keyword evidence="2" id="KW-0653">Protein transport</keyword>
<organism evidence="6 7">
    <name type="scientific">[Torrubiella] hemipterigena</name>
    <dbReference type="NCBI Taxonomy" id="1531966"/>
    <lineage>
        <taxon>Eukaryota</taxon>
        <taxon>Fungi</taxon>
        <taxon>Dikarya</taxon>
        <taxon>Ascomycota</taxon>
        <taxon>Pezizomycotina</taxon>
        <taxon>Sordariomycetes</taxon>
        <taxon>Hypocreomycetidae</taxon>
        <taxon>Hypocreales</taxon>
        <taxon>Clavicipitaceae</taxon>
        <taxon>Clavicipitaceae incertae sedis</taxon>
        <taxon>'Torrubiella' clade</taxon>
    </lineage>
</organism>
<feature type="compositionally biased region" description="Acidic residues" evidence="4">
    <location>
        <begin position="73"/>
        <end position="101"/>
    </location>
</feature>
<protein>
    <recommendedName>
        <fullName evidence="5">Vps41 beta-propeller domain-containing protein</fullName>
    </recommendedName>
</protein>